<dbReference type="Proteomes" id="UP001597097">
    <property type="component" value="Unassembled WGS sequence"/>
</dbReference>
<proteinExistence type="predicted"/>
<dbReference type="EMBL" id="JBHUCM010000082">
    <property type="protein sequence ID" value="MFD1547729.1"/>
    <property type="molecule type" value="Genomic_DNA"/>
</dbReference>
<protein>
    <submittedName>
        <fullName evidence="2">Helix-turn-helix domain-containing protein</fullName>
    </submittedName>
</protein>
<evidence type="ECO:0000313" key="2">
    <source>
        <dbReference type="EMBL" id="MFD1547729.1"/>
    </source>
</evidence>
<evidence type="ECO:0000259" key="1">
    <source>
        <dbReference type="Pfam" id="PF12728"/>
    </source>
</evidence>
<keyword evidence="3" id="KW-1185">Reference proteome</keyword>
<dbReference type="RefSeq" id="WP_219539122.1">
    <property type="nucleotide sequence ID" value="NZ_JAHKRM010000054.1"/>
</dbReference>
<accession>A0ABW4GZH2</accession>
<comment type="caution">
    <text evidence="2">The sequence shown here is derived from an EMBL/GenBank/DDBJ whole genome shotgun (WGS) entry which is preliminary data.</text>
</comment>
<dbReference type="Pfam" id="PF12728">
    <property type="entry name" value="HTH_17"/>
    <property type="match status" value="1"/>
</dbReference>
<dbReference type="InterPro" id="IPR041657">
    <property type="entry name" value="HTH_17"/>
</dbReference>
<organism evidence="2 3">
    <name type="scientific">Nonomuraea guangzhouensis</name>
    <dbReference type="NCBI Taxonomy" id="1291555"/>
    <lineage>
        <taxon>Bacteria</taxon>
        <taxon>Bacillati</taxon>
        <taxon>Actinomycetota</taxon>
        <taxon>Actinomycetes</taxon>
        <taxon>Streptosporangiales</taxon>
        <taxon>Streptosporangiaceae</taxon>
        <taxon>Nonomuraea</taxon>
    </lineage>
</organism>
<sequence length="69" mass="7810">MRRDLGQPRPRRERLLKPQAVADQFDVCVRTVIAWATNGRLAYIRTPGGQYRFRPADVDAMVDAPAEVA</sequence>
<evidence type="ECO:0000313" key="3">
    <source>
        <dbReference type="Proteomes" id="UP001597097"/>
    </source>
</evidence>
<gene>
    <name evidence="2" type="ORF">ACFSJ0_62625</name>
</gene>
<reference evidence="3" key="1">
    <citation type="journal article" date="2019" name="Int. J. Syst. Evol. Microbiol.">
        <title>The Global Catalogue of Microorganisms (GCM) 10K type strain sequencing project: providing services to taxonomists for standard genome sequencing and annotation.</title>
        <authorList>
            <consortium name="The Broad Institute Genomics Platform"/>
            <consortium name="The Broad Institute Genome Sequencing Center for Infectious Disease"/>
            <person name="Wu L."/>
            <person name="Ma J."/>
        </authorList>
    </citation>
    <scope>NUCLEOTIDE SEQUENCE [LARGE SCALE GENOMIC DNA]</scope>
    <source>
        <strain evidence="3">CGMCC 1.15399</strain>
    </source>
</reference>
<name>A0ABW4GZH2_9ACTN</name>
<feature type="domain" description="Helix-turn-helix" evidence="1">
    <location>
        <begin position="15"/>
        <end position="62"/>
    </location>
</feature>